<sequence>MKLVELVDIFGIDVLHALAWTLVHSLWQAALLAIGVMICIAFTRSNQAALRHNIITLGMGLGWGWSITTFFSYFQKSVLMVRFSEQGGVTSIIPLNGESDFFANVSLVVNQHLSLLVLSWCLGFAAISGFAIYAWALGRNLAKQGTDAFSKEWEEKFYALARQLGIHKKLTFLLSSKIHVPCVIGYMKPVILLPASLMLGMSPQQIEVIVLHELAHIRRHDVLAAYLQSLTKAAYFFNPCMLWMNMKLDQERENACDDLAVRVCQNPLLYAQTLHHYAEMHTHFLSTTTSLIGRKNMLKHRIQRLFPSPKTHTSNAKKLMSMIVLFSMGMSTAAFAWMQLDKRGTFNLSVKNLPINSVLKQAEQACPGSTKQIQLRQPEQPITLSFSNLACTDIPAIFADIEERFGMKFTKVQFSEALKVLQQQCPAVFRDVRLKNPTALYSVNMVDVTCLEVLSSVAAFDAKPDLQSAE</sequence>
<keyword evidence="1" id="KW-1133">Transmembrane helix</keyword>
<feature type="transmembrane region" description="Helical" evidence="1">
    <location>
        <begin position="20"/>
        <end position="42"/>
    </location>
</feature>
<accession>A0A941DDN5</accession>
<dbReference type="Gene3D" id="3.30.2010.10">
    <property type="entry name" value="Metalloproteases ('zincins'), catalytic domain"/>
    <property type="match status" value="1"/>
</dbReference>
<feature type="transmembrane region" description="Helical" evidence="1">
    <location>
        <begin position="54"/>
        <end position="74"/>
    </location>
</feature>
<evidence type="ECO:0000256" key="1">
    <source>
        <dbReference type="SAM" id="Phobius"/>
    </source>
</evidence>
<dbReference type="Proteomes" id="UP000680158">
    <property type="component" value="Unassembled WGS sequence"/>
</dbReference>
<comment type="caution">
    <text evidence="3">The sequence shown here is derived from an EMBL/GenBank/DDBJ whole genome shotgun (WGS) entry which is preliminary data.</text>
</comment>
<protein>
    <submittedName>
        <fullName evidence="3">M56 family metallopeptidase</fullName>
    </submittedName>
</protein>
<feature type="domain" description="Peptidase M56" evidence="2">
    <location>
        <begin position="109"/>
        <end position="303"/>
    </location>
</feature>
<proteinExistence type="predicted"/>
<keyword evidence="1" id="KW-0472">Membrane</keyword>
<dbReference type="EMBL" id="JAGSPM010000003">
    <property type="protein sequence ID" value="MBR7746101.1"/>
    <property type="molecule type" value="Genomic_DNA"/>
</dbReference>
<keyword evidence="1" id="KW-0812">Transmembrane</keyword>
<reference evidence="3 4" key="1">
    <citation type="submission" date="2021-04" db="EMBL/GenBank/DDBJ databases">
        <title>novel species isolated from subtropical streams in China.</title>
        <authorList>
            <person name="Lu H."/>
        </authorList>
    </citation>
    <scope>NUCLEOTIDE SEQUENCE [LARGE SCALE GENOMIC DNA]</scope>
    <source>
        <strain evidence="3 4">BYS107W</strain>
    </source>
</reference>
<dbReference type="AlphaFoldDB" id="A0A941DDN5"/>
<evidence type="ECO:0000259" key="2">
    <source>
        <dbReference type="Pfam" id="PF05569"/>
    </source>
</evidence>
<evidence type="ECO:0000313" key="4">
    <source>
        <dbReference type="Proteomes" id="UP000680158"/>
    </source>
</evidence>
<dbReference type="RefSeq" id="WP_212683475.1">
    <property type="nucleotide sequence ID" value="NZ_JAGSPM010000003.1"/>
</dbReference>
<evidence type="ECO:0000313" key="3">
    <source>
        <dbReference type="EMBL" id="MBR7746101.1"/>
    </source>
</evidence>
<dbReference type="InterPro" id="IPR052173">
    <property type="entry name" value="Beta-lactam_resp_regulator"/>
</dbReference>
<name>A0A941DDN5_9BURK</name>
<dbReference type="CDD" id="cd07341">
    <property type="entry name" value="M56_BlaR1_MecR1_like"/>
    <property type="match status" value="1"/>
</dbReference>
<dbReference type="PANTHER" id="PTHR34978:SF3">
    <property type="entry name" value="SLR0241 PROTEIN"/>
    <property type="match status" value="1"/>
</dbReference>
<organism evidence="3 4">
    <name type="scientific">Undibacterium baiyunense</name>
    <dbReference type="NCBI Taxonomy" id="2828731"/>
    <lineage>
        <taxon>Bacteria</taxon>
        <taxon>Pseudomonadati</taxon>
        <taxon>Pseudomonadota</taxon>
        <taxon>Betaproteobacteria</taxon>
        <taxon>Burkholderiales</taxon>
        <taxon>Oxalobacteraceae</taxon>
        <taxon>Undibacterium</taxon>
    </lineage>
</organism>
<feature type="transmembrane region" description="Helical" evidence="1">
    <location>
        <begin position="113"/>
        <end position="136"/>
    </location>
</feature>
<feature type="transmembrane region" description="Helical" evidence="1">
    <location>
        <begin position="319"/>
        <end position="338"/>
    </location>
</feature>
<dbReference type="Pfam" id="PF05569">
    <property type="entry name" value="Peptidase_M56"/>
    <property type="match status" value="1"/>
</dbReference>
<gene>
    <name evidence="3" type="ORF">KDM92_05870</name>
</gene>
<dbReference type="InterPro" id="IPR008756">
    <property type="entry name" value="Peptidase_M56"/>
</dbReference>
<keyword evidence="4" id="KW-1185">Reference proteome</keyword>
<dbReference type="PANTHER" id="PTHR34978">
    <property type="entry name" value="POSSIBLE SENSOR-TRANSDUCER PROTEIN BLAR"/>
    <property type="match status" value="1"/>
</dbReference>